<keyword evidence="2" id="KW-1185">Reference proteome</keyword>
<sequence>MSARRAAPCFSNSNSPSVSTCPAGNHDVDRARLALIPEDAPHKVRSYVESLKRLRRVQDMFLDIQDSDNNNNNSGKREPAVGPHTNYVVNMVGEGAVSRRLGKGSTSLADQFFKQGVDRLYSCFDPLHWPFAQQVALNHRWLRGSARQSDVRSRSAHLLSMYGMIPSRCLDMLRVQDFGISRWFSHATLLDSEEFALTVCGVEPIANNGSIRDPLLARSIPLRRILRHKHVSLCAVGALATHLVEFYSDCEIHNRLPYALDFKGWACLLPFSVMLSNGGGSSSTHLHRSQAGSGGGGNANPRSSTLIDYESIGIETPALSDWEMKLGQRLAGLSGPTPMRELADPALGSVGAGEADSYLIRLAGFGPHEEYSVPRGEHLPPASLLEMVFPWLDAAMAQLRVHNQVTHHPPPHASYHKTVSINVCVELHLHLLKWLRVVFLQDWALLQRLFPSHPVLEHPVFKTSEWQAFSDLFALSDSQRLFEEESRWFHYLERCPPDVFTGPGLAMGQKGTVASHDRLESLEELKASIAASRRRPSQEFMHPSPVVPLGQQRQQLYQTHAPSPLGAYQGHTASSTPVKGRSSTSVAVKPQSENIQRNIQYLPPSLPRVIVKPLNRSSSTPVPNAAAYRDPASAVQDSQSRYLPDSKGNSLPTPHNTGNGNIS</sequence>
<evidence type="ECO:0000313" key="1">
    <source>
        <dbReference type="EMBL" id="KAJ1679449.1"/>
    </source>
</evidence>
<protein>
    <submittedName>
        <fullName evidence="1">Uncharacterized protein</fullName>
    </submittedName>
</protein>
<dbReference type="EMBL" id="JAMZIH010000375">
    <property type="protein sequence ID" value="KAJ1679449.1"/>
    <property type="molecule type" value="Genomic_DNA"/>
</dbReference>
<dbReference type="Proteomes" id="UP001145114">
    <property type="component" value="Unassembled WGS sequence"/>
</dbReference>
<feature type="non-terminal residue" evidence="1">
    <location>
        <position position="663"/>
    </location>
</feature>
<name>A0ACC1HZY5_9FUNG</name>
<gene>
    <name evidence="1" type="ORF">EV182_002028</name>
</gene>
<organism evidence="1 2">
    <name type="scientific">Spiromyces aspiralis</name>
    <dbReference type="NCBI Taxonomy" id="68401"/>
    <lineage>
        <taxon>Eukaryota</taxon>
        <taxon>Fungi</taxon>
        <taxon>Fungi incertae sedis</taxon>
        <taxon>Zoopagomycota</taxon>
        <taxon>Kickxellomycotina</taxon>
        <taxon>Kickxellomycetes</taxon>
        <taxon>Kickxellales</taxon>
        <taxon>Kickxellaceae</taxon>
        <taxon>Spiromyces</taxon>
    </lineage>
</organism>
<accession>A0ACC1HZY5</accession>
<comment type="caution">
    <text evidence="1">The sequence shown here is derived from an EMBL/GenBank/DDBJ whole genome shotgun (WGS) entry which is preliminary data.</text>
</comment>
<evidence type="ECO:0000313" key="2">
    <source>
        <dbReference type="Proteomes" id="UP001145114"/>
    </source>
</evidence>
<proteinExistence type="predicted"/>
<reference evidence="1" key="1">
    <citation type="submission" date="2022-06" db="EMBL/GenBank/DDBJ databases">
        <title>Phylogenomic reconstructions and comparative analyses of Kickxellomycotina fungi.</title>
        <authorList>
            <person name="Reynolds N.K."/>
            <person name="Stajich J.E."/>
            <person name="Barry K."/>
            <person name="Grigoriev I.V."/>
            <person name="Crous P."/>
            <person name="Smith M.E."/>
        </authorList>
    </citation>
    <scope>NUCLEOTIDE SEQUENCE</scope>
    <source>
        <strain evidence="1">RSA 2271</strain>
    </source>
</reference>